<sequence>MIKFSEFLSVIEYINSRLRNNAIVVINYREDELQYYSHCDDIKTYKFIVCKDNDFCTDVNLLKVIKFFNSENYGFDIHNLEGKSPFKIFEYEDFKDEYILQIKDKRALRTFQMLLHYAKSIYHNTKKQDELMHAINLLKPEYEDDKKDFIEEFSFIFDDKDFVVEEVGNNHQEYYAKNTIDIVKTIKNDKFAVGSLKVRLRTECYKIIESLTPKYRNIEKYSKGGCRKEMFEEAKIQIEELYPICKERETLFTRNLFETELQKFIDKNPEYEYLREPGRKYIKEREN</sequence>
<gene>
    <name evidence="1" type="ORF">Deia_00188</name>
</gene>
<dbReference type="RefSeq" id="WP_146820298.1">
    <property type="nucleotide sequence ID" value="NZ_CP029077.1"/>
</dbReference>
<dbReference type="EMBL" id="CP029077">
    <property type="protein sequence ID" value="QED22996.1"/>
    <property type="molecule type" value="Genomic_DNA"/>
</dbReference>
<reference evidence="1 2" key="1">
    <citation type="journal article" date="2019" name="ISME J.">
        <title>Deianiraea, an extracellular bacterium associated with the ciliate Paramecium, suggests an alternative scenario for the evolution of Rickettsiales.</title>
        <authorList>
            <person name="Castelli M."/>
            <person name="Sabaneyeva E."/>
            <person name="Lanzoni O."/>
            <person name="Lebedeva N."/>
            <person name="Floriano A.M."/>
            <person name="Gaiarsa S."/>
            <person name="Benken K."/>
            <person name="Modeo L."/>
            <person name="Bandi C."/>
            <person name="Potekhin A."/>
            <person name="Sassera D."/>
            <person name="Petroni G."/>
        </authorList>
    </citation>
    <scope>NUCLEOTIDE SEQUENCE [LARGE SCALE GENOMIC DNA]</scope>
    <source>
        <strain evidence="1">CyL4-1</strain>
    </source>
</reference>
<evidence type="ECO:0000313" key="2">
    <source>
        <dbReference type="Proteomes" id="UP000321934"/>
    </source>
</evidence>
<name>A0A5B8XDA1_9RICK</name>
<protein>
    <submittedName>
        <fullName evidence="1">Uncharacterized protein</fullName>
    </submittedName>
</protein>
<dbReference type="Proteomes" id="UP000321934">
    <property type="component" value="Chromosome"/>
</dbReference>
<keyword evidence="2" id="KW-1185">Reference proteome</keyword>
<evidence type="ECO:0000313" key="1">
    <source>
        <dbReference type="EMBL" id="QED22996.1"/>
    </source>
</evidence>
<proteinExistence type="predicted"/>
<dbReference type="AlphaFoldDB" id="A0A5B8XDA1"/>
<accession>A0A5B8XDA1</accession>
<organism evidence="1 2">
    <name type="scientific">Candidatus Deianiraea vastatrix</name>
    <dbReference type="NCBI Taxonomy" id="2163644"/>
    <lineage>
        <taxon>Bacteria</taxon>
        <taxon>Pseudomonadati</taxon>
        <taxon>Pseudomonadota</taxon>
        <taxon>Alphaproteobacteria</taxon>
        <taxon>Rickettsiales</taxon>
        <taxon>Candidatus Deianiraeaceae</taxon>
        <taxon>Candidatus Deianiraea</taxon>
    </lineage>
</organism>